<reference evidence="1" key="1">
    <citation type="submission" date="2022-08" db="EMBL/GenBank/DDBJ databases">
        <title>Complete Genome Sequences of 2 Bosea sp. soil isolates.</title>
        <authorList>
            <person name="Alvarez Arevalo M."/>
            <person name="Sterndorff E.B."/>
            <person name="Faurdal D."/>
            <person name="Joergensen T.S."/>
            <person name="Weber T."/>
        </authorList>
    </citation>
    <scope>NUCLEOTIDE SEQUENCE</scope>
    <source>
        <strain evidence="1">NBC_00436</strain>
    </source>
</reference>
<sequence>MTLGFIPTEAKRWLKGQAEKIKGVLSVNNPDLAAHSTEALAEEVARRISPLQNNPVHSIFYAQGFHLLRKHFYLPIPDDTDQLDGFWQQQSELVGVDMGDDNALDLMERILPPYLQEFRDRFPIREPAVFSGFWLINGGYMAVDAHVLYGLVRHHKPKRIIEIGVGNSTLLTSAAIEQNLREGGPNTHFTSIDPYPWDLFKKPYPHLTEMLPKRIQDVPTSVFEELGDGDILFIDSSHVIRSGNDVHYEFMEILPRLKPGVLVHVHDISLPKPYPKTYYDNHLYWNEQYLLQAFLTYNSRFDVLWAGNYMLLKYPGRVMASFPEIATMRETYPLAEPSAFWMRVKTNP</sequence>
<dbReference type="Pfam" id="PF13578">
    <property type="entry name" value="Methyltransf_24"/>
    <property type="match status" value="1"/>
</dbReference>
<keyword evidence="1" id="KW-0489">Methyltransferase</keyword>
<keyword evidence="1" id="KW-0808">Transferase</keyword>
<evidence type="ECO:0000313" key="1">
    <source>
        <dbReference type="EMBL" id="UZF86965.1"/>
    </source>
</evidence>
<accession>A0A9E8CLK2</accession>
<gene>
    <name evidence="1" type="ORF">NWE54_24955</name>
</gene>
<dbReference type="AlphaFoldDB" id="A0A9E8CLK2"/>
<proteinExistence type="predicted"/>
<dbReference type="GO" id="GO:0008168">
    <property type="term" value="F:methyltransferase activity"/>
    <property type="evidence" value="ECO:0007669"/>
    <property type="project" value="UniProtKB-KW"/>
</dbReference>
<dbReference type="GO" id="GO:0032259">
    <property type="term" value="P:methylation"/>
    <property type="evidence" value="ECO:0007669"/>
    <property type="project" value="UniProtKB-KW"/>
</dbReference>
<dbReference type="Gene3D" id="3.40.50.150">
    <property type="entry name" value="Vaccinia Virus protein VP39"/>
    <property type="match status" value="1"/>
</dbReference>
<dbReference type="SUPFAM" id="SSF53335">
    <property type="entry name" value="S-adenosyl-L-methionine-dependent methyltransferases"/>
    <property type="match status" value="1"/>
</dbReference>
<organism evidence="1">
    <name type="scientific">Bosea sp. NBC_00436</name>
    <dbReference type="NCBI Taxonomy" id="2969620"/>
    <lineage>
        <taxon>Bacteria</taxon>
        <taxon>Pseudomonadati</taxon>
        <taxon>Pseudomonadota</taxon>
        <taxon>Alphaproteobacteria</taxon>
        <taxon>Hyphomicrobiales</taxon>
        <taxon>Boseaceae</taxon>
        <taxon>Bosea</taxon>
    </lineage>
</organism>
<protein>
    <submittedName>
        <fullName evidence="1">Class I SAM-dependent methyltransferase</fullName>
    </submittedName>
</protein>
<dbReference type="InterPro" id="IPR029063">
    <property type="entry name" value="SAM-dependent_MTases_sf"/>
</dbReference>
<dbReference type="EMBL" id="CP102774">
    <property type="protein sequence ID" value="UZF86965.1"/>
    <property type="molecule type" value="Genomic_DNA"/>
</dbReference>
<name>A0A9E8CLK2_9HYPH</name>